<evidence type="ECO:0000313" key="1">
    <source>
        <dbReference type="EMBL" id="CAD7200124.1"/>
    </source>
</evidence>
<proteinExistence type="predicted"/>
<dbReference type="AlphaFoldDB" id="A0A7R8ZCC5"/>
<reference evidence="1" key="1">
    <citation type="submission" date="2020-11" db="EMBL/GenBank/DDBJ databases">
        <authorList>
            <person name="Tran Van P."/>
        </authorList>
    </citation>
    <scope>NUCLEOTIDE SEQUENCE</scope>
</reference>
<organism evidence="1">
    <name type="scientific">Timema douglasi</name>
    <name type="common">Walking stick</name>
    <dbReference type="NCBI Taxonomy" id="61478"/>
    <lineage>
        <taxon>Eukaryota</taxon>
        <taxon>Metazoa</taxon>
        <taxon>Ecdysozoa</taxon>
        <taxon>Arthropoda</taxon>
        <taxon>Hexapoda</taxon>
        <taxon>Insecta</taxon>
        <taxon>Pterygota</taxon>
        <taxon>Neoptera</taxon>
        <taxon>Polyneoptera</taxon>
        <taxon>Phasmatodea</taxon>
        <taxon>Timematodea</taxon>
        <taxon>Timematoidea</taxon>
        <taxon>Timematidae</taxon>
        <taxon>Timema</taxon>
    </lineage>
</organism>
<sequence>MFCSTVPLTAPKPSGRALLCHTFNLSLVFSNKPYATPGPQLPLPSSIRPTRQDEKPNLKRKIMDAIEGARHESGEDTRVSVLPSLLWIHTFAENKERD</sequence>
<protein>
    <submittedName>
        <fullName evidence="1">Uncharacterized protein</fullName>
    </submittedName>
</protein>
<gene>
    <name evidence="1" type="ORF">TDIB3V08_LOCUS6354</name>
</gene>
<accession>A0A7R8ZCC5</accession>
<dbReference type="EMBL" id="OA567274">
    <property type="protein sequence ID" value="CAD7200124.1"/>
    <property type="molecule type" value="Genomic_DNA"/>
</dbReference>
<name>A0A7R8ZCC5_TIMDO</name>